<protein>
    <submittedName>
        <fullName evidence="1">Uncharacterized protein</fullName>
    </submittedName>
</protein>
<dbReference type="AlphaFoldDB" id="A0A818FYG4"/>
<comment type="caution">
    <text evidence="1">The sequence shown here is derived from an EMBL/GenBank/DDBJ whole genome shotgun (WGS) entry which is preliminary data.</text>
</comment>
<evidence type="ECO:0000313" key="1">
    <source>
        <dbReference type="EMBL" id="CAF3481697.1"/>
    </source>
</evidence>
<gene>
    <name evidence="1" type="ORF">OXD698_LOCUS169</name>
</gene>
<sequence>MLPEFRGQLFQLPLIATTWTSARNRYIQEKQNSSLPIRFILIIIEQTILSVHKNIIQPLPLPYHSYLNSLDHFLCSHINSIRHICPIVDQTSDEVIERYSNLFFLSVINKSSKSSTINSNFNNITNVRKEKKFKFFETYFRFITNILMVIEMYSKSIKNELNDYIDTTRNLWKNLNMEDGRSLDEVESFSEKLLVLGRRMTGNYRQLVYLMRYQLKRCRYILFSFIRVHYCFRTTAWRITRKIQMNKMNQKFNVRARYGIITSKERVHHYLDVMMLHAAKHPWMRWITPSSPKPQPQQPLTSIRPIFFVSSNNTSECSGSEDNVRDAYPKYFESTPYRRNFKRTDIIQSKLQIEEALSNVSSSSSSTLEPSVDVKDIIRQVESESSQTLDTSCSVNQDDENQIIEQALNETDGNGQQQQQQPVSVFDLSPMLASGCAV</sequence>
<organism evidence="1 2">
    <name type="scientific">Adineta steineri</name>
    <dbReference type="NCBI Taxonomy" id="433720"/>
    <lineage>
        <taxon>Eukaryota</taxon>
        <taxon>Metazoa</taxon>
        <taxon>Spiralia</taxon>
        <taxon>Gnathifera</taxon>
        <taxon>Rotifera</taxon>
        <taxon>Eurotatoria</taxon>
        <taxon>Bdelloidea</taxon>
        <taxon>Adinetida</taxon>
        <taxon>Adinetidae</taxon>
        <taxon>Adineta</taxon>
    </lineage>
</organism>
<dbReference type="Proteomes" id="UP000663844">
    <property type="component" value="Unassembled WGS sequence"/>
</dbReference>
<accession>A0A818FYG4</accession>
<evidence type="ECO:0000313" key="2">
    <source>
        <dbReference type="Proteomes" id="UP000663844"/>
    </source>
</evidence>
<dbReference type="EMBL" id="CAJOAZ010000004">
    <property type="protein sequence ID" value="CAF3481697.1"/>
    <property type="molecule type" value="Genomic_DNA"/>
</dbReference>
<proteinExistence type="predicted"/>
<reference evidence="1" key="1">
    <citation type="submission" date="2021-02" db="EMBL/GenBank/DDBJ databases">
        <authorList>
            <person name="Nowell W R."/>
        </authorList>
    </citation>
    <scope>NUCLEOTIDE SEQUENCE</scope>
</reference>
<name>A0A818FYG4_9BILA</name>